<sequence length="73" mass="8521">MRYHLIDDPRYQLFRQKKIPKRLFRLASNCGPSLGYPPLLLLSVVMGLSDILPLFYNICHSRFILSQILLCLT</sequence>
<name>A0A0A9E8S8_ARUDO</name>
<organism evidence="2">
    <name type="scientific">Arundo donax</name>
    <name type="common">Giant reed</name>
    <name type="synonym">Donax arundinaceus</name>
    <dbReference type="NCBI Taxonomy" id="35708"/>
    <lineage>
        <taxon>Eukaryota</taxon>
        <taxon>Viridiplantae</taxon>
        <taxon>Streptophyta</taxon>
        <taxon>Embryophyta</taxon>
        <taxon>Tracheophyta</taxon>
        <taxon>Spermatophyta</taxon>
        <taxon>Magnoliopsida</taxon>
        <taxon>Liliopsida</taxon>
        <taxon>Poales</taxon>
        <taxon>Poaceae</taxon>
        <taxon>PACMAD clade</taxon>
        <taxon>Arundinoideae</taxon>
        <taxon>Arundineae</taxon>
        <taxon>Arundo</taxon>
    </lineage>
</organism>
<feature type="transmembrane region" description="Helical" evidence="1">
    <location>
        <begin position="39"/>
        <end position="59"/>
    </location>
</feature>
<reference evidence="2" key="2">
    <citation type="journal article" date="2015" name="Data Brief">
        <title>Shoot transcriptome of the giant reed, Arundo donax.</title>
        <authorList>
            <person name="Barrero R.A."/>
            <person name="Guerrero F.D."/>
            <person name="Moolhuijzen P."/>
            <person name="Goolsby J.A."/>
            <person name="Tidwell J."/>
            <person name="Bellgard S.E."/>
            <person name="Bellgard M.I."/>
        </authorList>
    </citation>
    <scope>NUCLEOTIDE SEQUENCE</scope>
    <source>
        <tissue evidence="2">Shoot tissue taken approximately 20 cm above the soil surface</tissue>
    </source>
</reference>
<dbReference type="AlphaFoldDB" id="A0A0A9E8S8"/>
<proteinExistence type="predicted"/>
<evidence type="ECO:0000256" key="1">
    <source>
        <dbReference type="SAM" id="Phobius"/>
    </source>
</evidence>
<keyword evidence="1" id="KW-0812">Transmembrane</keyword>
<reference evidence="2" key="1">
    <citation type="submission" date="2014-09" db="EMBL/GenBank/DDBJ databases">
        <authorList>
            <person name="Magalhaes I.L.F."/>
            <person name="Oliveira U."/>
            <person name="Santos F.R."/>
            <person name="Vidigal T.H.D.A."/>
            <person name="Brescovit A.D."/>
            <person name="Santos A.J."/>
        </authorList>
    </citation>
    <scope>NUCLEOTIDE SEQUENCE</scope>
    <source>
        <tissue evidence="2">Shoot tissue taken approximately 20 cm above the soil surface</tissue>
    </source>
</reference>
<keyword evidence="1" id="KW-0472">Membrane</keyword>
<dbReference type="EMBL" id="GBRH01200776">
    <property type="protein sequence ID" value="JAD97119.1"/>
    <property type="molecule type" value="Transcribed_RNA"/>
</dbReference>
<protein>
    <submittedName>
        <fullName evidence="2">Uncharacterized protein</fullName>
    </submittedName>
</protein>
<accession>A0A0A9E8S8</accession>
<evidence type="ECO:0000313" key="2">
    <source>
        <dbReference type="EMBL" id="JAD97119.1"/>
    </source>
</evidence>
<keyword evidence="1" id="KW-1133">Transmembrane helix</keyword>